<gene>
    <name evidence="1" type="ORF">QQF64_022663</name>
</gene>
<name>A0ABR3L6K9_9TELE</name>
<dbReference type="EMBL" id="JAYMGO010000025">
    <property type="protein sequence ID" value="KAL1247287.1"/>
    <property type="molecule type" value="Genomic_DNA"/>
</dbReference>
<dbReference type="Proteomes" id="UP001558613">
    <property type="component" value="Unassembled WGS sequence"/>
</dbReference>
<protein>
    <submittedName>
        <fullName evidence="1">Uncharacterized protein</fullName>
    </submittedName>
</protein>
<sequence>MCMRQQMPEGNASEFLHSESSNQTSQWACGANCCRSVWAEEVIKPRLCVIAASLFGTQRPQSLHLFCSQSL</sequence>
<evidence type="ECO:0000313" key="1">
    <source>
        <dbReference type="EMBL" id="KAL1247287.1"/>
    </source>
</evidence>
<evidence type="ECO:0000313" key="2">
    <source>
        <dbReference type="Proteomes" id="UP001558613"/>
    </source>
</evidence>
<keyword evidence="2" id="KW-1185">Reference proteome</keyword>
<proteinExistence type="predicted"/>
<accession>A0ABR3L6K9</accession>
<reference evidence="1 2" key="1">
    <citation type="submission" date="2023-09" db="EMBL/GenBank/DDBJ databases">
        <authorList>
            <person name="Wang M."/>
        </authorList>
    </citation>
    <scope>NUCLEOTIDE SEQUENCE [LARGE SCALE GENOMIC DNA]</scope>
    <source>
        <strain evidence="1">GT-2023</strain>
        <tissue evidence="1">Liver</tissue>
    </source>
</reference>
<organism evidence="1 2">
    <name type="scientific">Cirrhinus molitorella</name>
    <name type="common">mud carp</name>
    <dbReference type="NCBI Taxonomy" id="172907"/>
    <lineage>
        <taxon>Eukaryota</taxon>
        <taxon>Metazoa</taxon>
        <taxon>Chordata</taxon>
        <taxon>Craniata</taxon>
        <taxon>Vertebrata</taxon>
        <taxon>Euteleostomi</taxon>
        <taxon>Actinopterygii</taxon>
        <taxon>Neopterygii</taxon>
        <taxon>Teleostei</taxon>
        <taxon>Ostariophysi</taxon>
        <taxon>Cypriniformes</taxon>
        <taxon>Cyprinidae</taxon>
        <taxon>Labeoninae</taxon>
        <taxon>Labeonini</taxon>
        <taxon>Cirrhinus</taxon>
    </lineage>
</organism>
<comment type="caution">
    <text evidence="1">The sequence shown here is derived from an EMBL/GenBank/DDBJ whole genome shotgun (WGS) entry which is preliminary data.</text>
</comment>